<dbReference type="PANTHER" id="PTHR13384">
    <property type="entry name" value="G PATCH DOMAIN-CONTAINING PROTEIN 1"/>
    <property type="match status" value="1"/>
</dbReference>
<dbReference type="Gramene" id="ERN12907">
    <property type="protein sequence ID" value="ERN12907"/>
    <property type="gene ID" value="AMTR_s00050p00190920"/>
</dbReference>
<feature type="compositionally biased region" description="Basic residues" evidence="2">
    <location>
        <begin position="947"/>
        <end position="968"/>
    </location>
</feature>
<dbReference type="Gene3D" id="1.10.10.790">
    <property type="entry name" value="Surp module"/>
    <property type="match status" value="1"/>
</dbReference>
<organism evidence="5 6">
    <name type="scientific">Amborella trichopoda</name>
    <dbReference type="NCBI Taxonomy" id="13333"/>
    <lineage>
        <taxon>Eukaryota</taxon>
        <taxon>Viridiplantae</taxon>
        <taxon>Streptophyta</taxon>
        <taxon>Embryophyta</taxon>
        <taxon>Tracheophyta</taxon>
        <taxon>Spermatophyta</taxon>
        <taxon>Magnoliopsida</taxon>
        <taxon>Amborellales</taxon>
        <taxon>Amborellaceae</taxon>
        <taxon>Amborella</taxon>
    </lineage>
</organism>
<feature type="compositionally biased region" description="Basic and acidic residues" evidence="2">
    <location>
        <begin position="616"/>
        <end position="640"/>
    </location>
</feature>
<feature type="region of interest" description="Disordered" evidence="2">
    <location>
        <begin position="462"/>
        <end position="502"/>
    </location>
</feature>
<dbReference type="PANTHER" id="PTHR13384:SF19">
    <property type="entry name" value="G PATCH DOMAIN-CONTAINING PROTEIN 1"/>
    <property type="match status" value="1"/>
</dbReference>
<dbReference type="GO" id="GO:0003723">
    <property type="term" value="F:RNA binding"/>
    <property type="evidence" value="ECO:0000318"/>
    <property type="project" value="GO_Central"/>
</dbReference>
<dbReference type="OMA" id="DQQKPDT"/>
<dbReference type="SUPFAM" id="SSF109905">
    <property type="entry name" value="Surp module (SWAP domain)"/>
    <property type="match status" value="1"/>
</dbReference>
<dbReference type="InterPro" id="IPR011666">
    <property type="entry name" value="DUF1604"/>
</dbReference>
<dbReference type="GO" id="GO:0030422">
    <property type="term" value="P:siRNA processing"/>
    <property type="evidence" value="ECO:0007669"/>
    <property type="project" value="EnsemblPlants"/>
</dbReference>
<feature type="domain" description="G-patch" evidence="4">
    <location>
        <begin position="158"/>
        <end position="178"/>
    </location>
</feature>
<accession>W1PSA4</accession>
<dbReference type="HOGENOM" id="CLU_008613_0_0_1"/>
<feature type="domain" description="SURP motif" evidence="3">
    <location>
        <begin position="410"/>
        <end position="452"/>
    </location>
</feature>
<dbReference type="GO" id="GO:0035196">
    <property type="term" value="P:miRNA processing"/>
    <property type="evidence" value="ECO:0007669"/>
    <property type="project" value="EnsemblPlants"/>
</dbReference>
<sequence>MDDGDQDYIFFGTPIEREEELSGRKRKMAAEAGQMRSLPPWKQEVRDDEGRKRFHGAFTGGFSAGYYNTVGSKEGWTPQTFTSSRKNRAEMKEQTIYNFLDDDEKVELEGRSLGMTSQFDTFGFTTAEVARKQVEKEQQKRPSAIPGPVPDEIVVPAPNSIGIKLLLKMGWRHGRSIGAGPTNLHDTRREARKAFLAFSCNEERSRHMESRPNEHGYLDSEETIPAAAAEPSICQSTPEFVRHPKRDIHGLGYDPYKHAPEFRESKRLRGRDTTNVMRSKGAGVTENIFGSRSRKIAPGIGIGALEELDVEDEDIYASGFDFEETPIEVEEPMKSTKEKKQSVNKKDVTIPGFRLASVTNFQPERFLPPVVPSDFEPHHKFPVQLEGDLNISDAPPLEVPPPEDNELKRMIDGMATLVARCGRAFEYLSRERNEGNPLFSFLCGGDSEEYYRRRLWEEQRKHSDQLKLPLQKKSTTTQKMSAESRGRLLGERPLERGSDSSNVSVPAADVVRIQSILSDTFTKPASLLEVAQTEKPFKNDPAKQERFEQFLKDKYHGGLRSTNSGGMSELHRAQERLDFEAAAETIEKGGLKKVTADQLTDSSFNAGTRFTSGGIEKLDIQRHKPNQDERTGNRSCPKREEYQWRPAPILCKRFDLLDPFAGKPPPLPRIRSKMDSFILISHPVHDIKDTAPAASKNPPSEILPEFSETNEPAQETAPEPNVSTVQKPVDLYKAIFSDDSDDENNDSSVSQIDSKKTEVVNTTLNRLIAGDFLESLGKELGLEVPRGSFDSMPNNNVVASGKEHKGLADVRSLSEHDGSMRPGSKITPSATMEIVKQQENVAGIRTVTSSGDICELQPPTISQSSKSHAIESGNSRDMNLNKSLDCDKSSCKFFEHFIFKSEKEKRKTRDNKSRGHKRHGQRSCTSDTDSSDCEDQRDQSSSETKREKKGHGKRRKHSKNRKKRRKTSRSSSPSSDAEWVHTEYKRDKISGRQGTEIISSPSDRHSKYYHDDQHKEKFEESITKFCTKELSFARLSASVLASLQERLNPIRRGLMISNTWSQISSTLHRHGATFEAHAIAFDNEAGDFETLQ</sequence>
<dbReference type="InterPro" id="IPR000467">
    <property type="entry name" value="G_patch_dom"/>
</dbReference>
<keyword evidence="1" id="KW-0507">mRNA processing</keyword>
<dbReference type="Pfam" id="PF01805">
    <property type="entry name" value="Surp"/>
    <property type="match status" value="1"/>
</dbReference>
<evidence type="ECO:0000259" key="4">
    <source>
        <dbReference type="PROSITE" id="PS50174"/>
    </source>
</evidence>
<evidence type="ECO:0000259" key="3">
    <source>
        <dbReference type="PROSITE" id="PS50128"/>
    </source>
</evidence>
<feature type="compositionally biased region" description="Basic and acidic residues" evidence="2">
    <location>
        <begin position="903"/>
        <end position="913"/>
    </location>
</feature>
<proteinExistence type="predicted"/>
<dbReference type="eggNOG" id="KOG2138">
    <property type="taxonomic scope" value="Eukaryota"/>
</dbReference>
<evidence type="ECO:0000256" key="1">
    <source>
        <dbReference type="ARBA" id="ARBA00022664"/>
    </source>
</evidence>
<gene>
    <name evidence="5" type="ORF">AMTR_s00050p00190920</name>
</gene>
<dbReference type="EMBL" id="KI392596">
    <property type="protein sequence ID" value="ERN12907.1"/>
    <property type="molecule type" value="Genomic_DNA"/>
</dbReference>
<feature type="region of interest" description="Disordered" evidence="2">
    <location>
        <begin position="689"/>
        <end position="725"/>
    </location>
</feature>
<feature type="compositionally biased region" description="Basic and acidic residues" evidence="2">
    <location>
        <begin position="482"/>
        <end position="498"/>
    </location>
</feature>
<dbReference type="InterPro" id="IPR035967">
    <property type="entry name" value="SWAP/Surp_sf"/>
</dbReference>
<dbReference type="PROSITE" id="PS50174">
    <property type="entry name" value="G_PATCH"/>
    <property type="match status" value="1"/>
</dbReference>
<evidence type="ECO:0000313" key="5">
    <source>
        <dbReference type="EMBL" id="ERN12907.1"/>
    </source>
</evidence>
<feature type="compositionally biased region" description="Polar residues" evidence="2">
    <location>
        <begin position="472"/>
        <end position="481"/>
    </location>
</feature>
<feature type="region of interest" description="Disordered" evidence="2">
    <location>
        <begin position="852"/>
        <end position="878"/>
    </location>
</feature>
<dbReference type="Proteomes" id="UP000017836">
    <property type="component" value="Unassembled WGS sequence"/>
</dbReference>
<evidence type="ECO:0000313" key="6">
    <source>
        <dbReference type="Proteomes" id="UP000017836"/>
    </source>
</evidence>
<dbReference type="SMART" id="SM00648">
    <property type="entry name" value="SWAP"/>
    <property type="match status" value="1"/>
</dbReference>
<feature type="region of interest" description="Disordered" evidence="2">
    <location>
        <begin position="903"/>
        <end position="982"/>
    </location>
</feature>
<dbReference type="Pfam" id="PF07713">
    <property type="entry name" value="DUF1604"/>
    <property type="match status" value="1"/>
</dbReference>
<reference evidence="6" key="1">
    <citation type="journal article" date="2013" name="Science">
        <title>The Amborella genome and the evolution of flowering plants.</title>
        <authorList>
            <consortium name="Amborella Genome Project"/>
        </authorList>
    </citation>
    <scope>NUCLEOTIDE SEQUENCE [LARGE SCALE GENOMIC DNA]</scope>
</reference>
<feature type="compositionally biased region" description="Basic and acidic residues" evidence="2">
    <location>
        <begin position="934"/>
        <end position="946"/>
    </location>
</feature>
<dbReference type="GO" id="GO:0010087">
    <property type="term" value="P:phloem or xylem histogenesis"/>
    <property type="evidence" value="ECO:0007669"/>
    <property type="project" value="EnsemblPlants"/>
</dbReference>
<feature type="region of interest" description="Disordered" evidence="2">
    <location>
        <begin position="615"/>
        <end position="640"/>
    </location>
</feature>
<feature type="compositionally biased region" description="Polar residues" evidence="2">
    <location>
        <begin position="859"/>
        <end position="878"/>
    </location>
</feature>
<name>W1PSA4_AMBTC</name>
<dbReference type="Pfam" id="PF26093">
    <property type="entry name" value="HTH_TGH"/>
    <property type="match status" value="1"/>
</dbReference>
<dbReference type="GO" id="GO:0006397">
    <property type="term" value="P:mRNA processing"/>
    <property type="evidence" value="ECO:0007669"/>
    <property type="project" value="UniProtKB-KW"/>
</dbReference>
<evidence type="ECO:0000256" key="2">
    <source>
        <dbReference type="SAM" id="MobiDB-lite"/>
    </source>
</evidence>
<dbReference type="GO" id="GO:0070883">
    <property type="term" value="F:pre-miRNA binding"/>
    <property type="evidence" value="ECO:0007669"/>
    <property type="project" value="EnsemblPlants"/>
</dbReference>
<dbReference type="InterPro" id="IPR000061">
    <property type="entry name" value="Surp"/>
</dbReference>
<dbReference type="STRING" id="13333.W1PSA4"/>
<dbReference type="AlphaFoldDB" id="W1PSA4"/>
<dbReference type="GO" id="GO:0005634">
    <property type="term" value="C:nucleus"/>
    <property type="evidence" value="ECO:0000318"/>
    <property type="project" value="GO_Central"/>
</dbReference>
<dbReference type="PROSITE" id="PS50128">
    <property type="entry name" value="SURP"/>
    <property type="match status" value="1"/>
</dbReference>
<keyword evidence="6" id="KW-1185">Reference proteome</keyword>
<protein>
    <recommendedName>
        <fullName evidence="7">SURP motif domain-containing protein</fullName>
    </recommendedName>
</protein>
<evidence type="ECO:0008006" key="7">
    <source>
        <dbReference type="Google" id="ProtNLM"/>
    </source>
</evidence>
<dbReference type="GO" id="GO:0070878">
    <property type="term" value="F:primary miRNA binding"/>
    <property type="evidence" value="ECO:0007669"/>
    <property type="project" value="EnsemblPlants"/>
</dbReference>